<sequence length="134" mass="14802">MNRTIAEIRESFQDSPFISHIGLDIVHFEEGDVLLKLPVEEKLLNVNRTMHGGVHATVLDTVLGMTIRSITGTRCLTVSLNIHYLSPSDSGEIYAKGKVIKQGYRTVIAEGEMFDSEGTVLAKAIGTFKLVRDK</sequence>
<accession>A0ABP3KL76</accession>
<dbReference type="InterPro" id="IPR006683">
    <property type="entry name" value="Thioestr_dom"/>
</dbReference>
<dbReference type="InterPro" id="IPR029069">
    <property type="entry name" value="HotDog_dom_sf"/>
</dbReference>
<evidence type="ECO:0000313" key="5">
    <source>
        <dbReference type="Proteomes" id="UP001500880"/>
    </source>
</evidence>
<evidence type="ECO:0000259" key="3">
    <source>
        <dbReference type="Pfam" id="PF03061"/>
    </source>
</evidence>
<dbReference type="Pfam" id="PF03061">
    <property type="entry name" value="4HBT"/>
    <property type="match status" value="1"/>
</dbReference>
<reference evidence="5" key="1">
    <citation type="journal article" date="2019" name="Int. J. Syst. Evol. Microbiol.">
        <title>The Global Catalogue of Microorganisms (GCM) 10K type strain sequencing project: providing services to taxonomists for standard genome sequencing and annotation.</title>
        <authorList>
            <consortium name="The Broad Institute Genomics Platform"/>
            <consortium name="The Broad Institute Genome Sequencing Center for Infectious Disease"/>
            <person name="Wu L."/>
            <person name="Ma J."/>
        </authorList>
    </citation>
    <scope>NUCLEOTIDE SEQUENCE [LARGE SCALE GENOMIC DNA]</scope>
    <source>
        <strain evidence="5">JCM 12389</strain>
    </source>
</reference>
<dbReference type="CDD" id="cd03443">
    <property type="entry name" value="PaaI_thioesterase"/>
    <property type="match status" value="1"/>
</dbReference>
<comment type="similarity">
    <text evidence="1">Belongs to the thioesterase PaaI family.</text>
</comment>
<gene>
    <name evidence="4" type="ORF">GCM10008986_00630</name>
</gene>
<dbReference type="NCBIfam" id="TIGR00369">
    <property type="entry name" value="unchar_dom_1"/>
    <property type="match status" value="1"/>
</dbReference>
<dbReference type="RefSeq" id="WP_343836284.1">
    <property type="nucleotide sequence ID" value="NZ_BAAADO010000001.1"/>
</dbReference>
<protein>
    <submittedName>
        <fullName evidence="4">PaaI family thioesterase</fullName>
    </submittedName>
</protein>
<organism evidence="4 5">
    <name type="scientific">Salinibacillus aidingensis</name>
    <dbReference type="NCBI Taxonomy" id="237684"/>
    <lineage>
        <taxon>Bacteria</taxon>
        <taxon>Bacillati</taxon>
        <taxon>Bacillota</taxon>
        <taxon>Bacilli</taxon>
        <taxon>Bacillales</taxon>
        <taxon>Bacillaceae</taxon>
        <taxon>Salinibacillus</taxon>
    </lineage>
</organism>
<feature type="domain" description="Thioesterase" evidence="3">
    <location>
        <begin position="49"/>
        <end position="121"/>
    </location>
</feature>
<dbReference type="SUPFAM" id="SSF54637">
    <property type="entry name" value="Thioesterase/thiol ester dehydrase-isomerase"/>
    <property type="match status" value="1"/>
</dbReference>
<name>A0ABP3KL76_9BACI</name>
<dbReference type="InterPro" id="IPR003736">
    <property type="entry name" value="PAAI_dom"/>
</dbReference>
<evidence type="ECO:0000313" key="4">
    <source>
        <dbReference type="EMBL" id="GAA0480020.1"/>
    </source>
</evidence>
<comment type="caution">
    <text evidence="4">The sequence shown here is derived from an EMBL/GenBank/DDBJ whole genome shotgun (WGS) entry which is preliminary data.</text>
</comment>
<dbReference type="PANTHER" id="PTHR21660">
    <property type="entry name" value="THIOESTERASE SUPERFAMILY MEMBER-RELATED"/>
    <property type="match status" value="1"/>
</dbReference>
<evidence type="ECO:0000256" key="1">
    <source>
        <dbReference type="ARBA" id="ARBA00008324"/>
    </source>
</evidence>
<dbReference type="InterPro" id="IPR039298">
    <property type="entry name" value="ACOT13"/>
</dbReference>
<keyword evidence="2" id="KW-0378">Hydrolase</keyword>
<dbReference type="Proteomes" id="UP001500880">
    <property type="component" value="Unassembled WGS sequence"/>
</dbReference>
<dbReference type="EMBL" id="BAAADO010000001">
    <property type="protein sequence ID" value="GAA0480020.1"/>
    <property type="molecule type" value="Genomic_DNA"/>
</dbReference>
<dbReference type="PANTHER" id="PTHR21660:SF1">
    <property type="entry name" value="ACYL-COENZYME A THIOESTERASE 13"/>
    <property type="match status" value="1"/>
</dbReference>
<keyword evidence="5" id="KW-1185">Reference proteome</keyword>
<evidence type="ECO:0000256" key="2">
    <source>
        <dbReference type="ARBA" id="ARBA00022801"/>
    </source>
</evidence>
<dbReference type="Gene3D" id="3.10.129.10">
    <property type="entry name" value="Hotdog Thioesterase"/>
    <property type="match status" value="1"/>
</dbReference>
<proteinExistence type="inferred from homology"/>